<feature type="compositionally biased region" description="Low complexity" evidence="1">
    <location>
        <begin position="11"/>
        <end position="36"/>
    </location>
</feature>
<evidence type="ECO:0000313" key="3">
    <source>
        <dbReference type="EMBL" id="TDL27896.1"/>
    </source>
</evidence>
<feature type="compositionally biased region" description="Low complexity" evidence="1">
    <location>
        <begin position="43"/>
        <end position="68"/>
    </location>
</feature>
<evidence type="ECO:0000256" key="1">
    <source>
        <dbReference type="SAM" id="MobiDB-lite"/>
    </source>
</evidence>
<dbReference type="VEuPathDB" id="FungiDB:BD410DRAFT_781811"/>
<feature type="domain" description="WW" evidence="2">
    <location>
        <begin position="70"/>
        <end position="104"/>
    </location>
</feature>
<dbReference type="SUPFAM" id="SSF51045">
    <property type="entry name" value="WW domain"/>
    <property type="match status" value="1"/>
</dbReference>
<dbReference type="AlphaFoldDB" id="A0A4Y7QKL5"/>
<dbReference type="InterPro" id="IPR036020">
    <property type="entry name" value="WW_dom_sf"/>
</dbReference>
<dbReference type="SMART" id="SM00456">
    <property type="entry name" value="WW"/>
    <property type="match status" value="1"/>
</dbReference>
<sequence>MSSPSEKSESPEPQQAAEPEASKQTIVDQPTSDSSSPTPPEPDGSGATESASESAHSGSREQSAAASSAPPPPNDWQAIWSPQHGAYYFYNSRTNETTWINPLEPTPSGSTAEQPVPSTHSYYDAQSAAAAQGIDPALAHLDPSLAAGPSAPSAHMYTAKFNARTGAFAKPDARNPDHVSEYERAKRMSEFYFDVSQWEKDVEARKAEEEETGKKRKKPTKKDLEMFKERKKQKKIAKTAWLRT</sequence>
<protein>
    <recommendedName>
        <fullName evidence="2">WW domain-containing protein</fullName>
    </recommendedName>
</protein>
<feature type="region of interest" description="Disordered" evidence="1">
    <location>
        <begin position="98"/>
        <end position="119"/>
    </location>
</feature>
<dbReference type="EMBL" id="ML170158">
    <property type="protein sequence ID" value="TDL27896.1"/>
    <property type="molecule type" value="Genomic_DNA"/>
</dbReference>
<gene>
    <name evidence="3" type="ORF">BD410DRAFT_781811</name>
</gene>
<feature type="region of interest" description="Disordered" evidence="1">
    <location>
        <begin position="1"/>
        <end position="79"/>
    </location>
</feature>
<evidence type="ECO:0000313" key="4">
    <source>
        <dbReference type="Proteomes" id="UP000294933"/>
    </source>
</evidence>
<dbReference type="PROSITE" id="PS01159">
    <property type="entry name" value="WW_DOMAIN_1"/>
    <property type="match status" value="1"/>
</dbReference>
<dbReference type="CDD" id="cd00201">
    <property type="entry name" value="WW"/>
    <property type="match status" value="1"/>
</dbReference>
<accession>A0A4Y7QKL5</accession>
<evidence type="ECO:0000259" key="2">
    <source>
        <dbReference type="PROSITE" id="PS50020"/>
    </source>
</evidence>
<reference evidence="3 4" key="1">
    <citation type="submission" date="2018-06" db="EMBL/GenBank/DDBJ databases">
        <title>A transcriptomic atlas of mushroom development highlights an independent origin of complex multicellularity.</title>
        <authorList>
            <consortium name="DOE Joint Genome Institute"/>
            <person name="Krizsan K."/>
            <person name="Almasi E."/>
            <person name="Merenyi Z."/>
            <person name="Sahu N."/>
            <person name="Viragh M."/>
            <person name="Koszo T."/>
            <person name="Mondo S."/>
            <person name="Kiss B."/>
            <person name="Balint B."/>
            <person name="Kues U."/>
            <person name="Barry K."/>
            <person name="Hegedus J.C."/>
            <person name="Henrissat B."/>
            <person name="Johnson J."/>
            <person name="Lipzen A."/>
            <person name="Ohm R."/>
            <person name="Nagy I."/>
            <person name="Pangilinan J."/>
            <person name="Yan J."/>
            <person name="Xiong Y."/>
            <person name="Grigoriev I.V."/>
            <person name="Hibbett D.S."/>
            <person name="Nagy L.G."/>
        </authorList>
    </citation>
    <scope>NUCLEOTIDE SEQUENCE [LARGE SCALE GENOMIC DNA]</scope>
    <source>
        <strain evidence="3 4">SZMC22713</strain>
    </source>
</reference>
<organism evidence="3 4">
    <name type="scientific">Rickenella mellea</name>
    <dbReference type="NCBI Taxonomy" id="50990"/>
    <lineage>
        <taxon>Eukaryota</taxon>
        <taxon>Fungi</taxon>
        <taxon>Dikarya</taxon>
        <taxon>Basidiomycota</taxon>
        <taxon>Agaricomycotina</taxon>
        <taxon>Agaricomycetes</taxon>
        <taxon>Hymenochaetales</taxon>
        <taxon>Rickenellaceae</taxon>
        <taxon>Rickenella</taxon>
    </lineage>
</organism>
<feature type="region of interest" description="Disordered" evidence="1">
    <location>
        <begin position="204"/>
        <end position="244"/>
    </location>
</feature>
<dbReference type="InterPro" id="IPR001202">
    <property type="entry name" value="WW_dom"/>
</dbReference>
<name>A0A4Y7QKL5_9AGAM</name>
<dbReference type="PROSITE" id="PS50020">
    <property type="entry name" value="WW_DOMAIN_2"/>
    <property type="match status" value="1"/>
</dbReference>
<proteinExistence type="predicted"/>
<feature type="compositionally biased region" description="Basic and acidic residues" evidence="1">
    <location>
        <begin position="1"/>
        <end position="10"/>
    </location>
</feature>
<keyword evidence="4" id="KW-1185">Reference proteome</keyword>
<dbReference type="Gene3D" id="2.20.70.10">
    <property type="match status" value="1"/>
</dbReference>
<dbReference type="Proteomes" id="UP000294933">
    <property type="component" value="Unassembled WGS sequence"/>
</dbReference>
<feature type="compositionally biased region" description="Polar residues" evidence="1">
    <location>
        <begin position="107"/>
        <end position="119"/>
    </location>
</feature>
<dbReference type="OrthoDB" id="2444812at2759"/>
<dbReference type="Pfam" id="PF00397">
    <property type="entry name" value="WW"/>
    <property type="match status" value="1"/>
</dbReference>